<sequence length="175" mass="20330">MRAHQGAKRFRTPYLQRTARERQARPEITEGRRRVRMSRTSYYAADTRMVVVVTIVVMLCYPTVIDTAAVVKTEIFDQHLQNIVLHGPRNMRVLRSAEGSEKSDQRRICYNLPCAWEVYDPYTRNSEYTIKNDCVCPDNSYKCVRSNDVLSASAYSYHCRQNTTADDIEYSKDAN</sequence>
<keyword evidence="1" id="KW-0472">Membrane</keyword>
<dbReference type="AlphaFoldDB" id="A0A6P3X4N2"/>
<dbReference type="Proteomes" id="UP000515204">
    <property type="component" value="Unplaced"/>
</dbReference>
<evidence type="ECO:0000313" key="3">
    <source>
        <dbReference type="RefSeq" id="XP_014473275.1"/>
    </source>
</evidence>
<evidence type="ECO:0000256" key="1">
    <source>
        <dbReference type="SAM" id="Phobius"/>
    </source>
</evidence>
<proteinExistence type="predicted"/>
<feature type="transmembrane region" description="Helical" evidence="1">
    <location>
        <begin position="42"/>
        <end position="64"/>
    </location>
</feature>
<dbReference type="KEGG" id="dqu:106743693"/>
<accession>A0A6P3X4N2</accession>
<keyword evidence="2" id="KW-1185">Reference proteome</keyword>
<dbReference type="RefSeq" id="XP_014473275.1">
    <property type="nucleotide sequence ID" value="XM_014617789.1"/>
</dbReference>
<dbReference type="GeneID" id="106743693"/>
<gene>
    <name evidence="3" type="primary">LOC106743693</name>
</gene>
<organism evidence="2 3">
    <name type="scientific">Dinoponera quadriceps</name>
    <name type="common">South American ant</name>
    <dbReference type="NCBI Taxonomy" id="609295"/>
    <lineage>
        <taxon>Eukaryota</taxon>
        <taxon>Metazoa</taxon>
        <taxon>Ecdysozoa</taxon>
        <taxon>Arthropoda</taxon>
        <taxon>Hexapoda</taxon>
        <taxon>Insecta</taxon>
        <taxon>Pterygota</taxon>
        <taxon>Neoptera</taxon>
        <taxon>Endopterygota</taxon>
        <taxon>Hymenoptera</taxon>
        <taxon>Apocrita</taxon>
        <taxon>Aculeata</taxon>
        <taxon>Formicoidea</taxon>
        <taxon>Formicidae</taxon>
        <taxon>Ponerinae</taxon>
        <taxon>Ponerini</taxon>
        <taxon>Dinoponera</taxon>
    </lineage>
</organism>
<name>A0A6P3X4N2_DINQU</name>
<protein>
    <submittedName>
        <fullName evidence="3">Uncharacterized protein LOC106743693</fullName>
    </submittedName>
</protein>
<reference evidence="3" key="1">
    <citation type="submission" date="2025-08" db="UniProtKB">
        <authorList>
            <consortium name="RefSeq"/>
        </authorList>
    </citation>
    <scope>IDENTIFICATION</scope>
</reference>
<evidence type="ECO:0000313" key="2">
    <source>
        <dbReference type="Proteomes" id="UP000515204"/>
    </source>
</evidence>
<keyword evidence="1" id="KW-0812">Transmembrane</keyword>
<keyword evidence="1" id="KW-1133">Transmembrane helix</keyword>
<dbReference type="OrthoDB" id="6340809at2759"/>